<organism evidence="1 2">
    <name type="scientific">Photorhabdus heterorhabditis</name>
    <dbReference type="NCBI Taxonomy" id="880156"/>
    <lineage>
        <taxon>Bacteria</taxon>
        <taxon>Pseudomonadati</taxon>
        <taxon>Pseudomonadota</taxon>
        <taxon>Gammaproteobacteria</taxon>
        <taxon>Enterobacterales</taxon>
        <taxon>Morganellaceae</taxon>
        <taxon>Photorhabdus</taxon>
    </lineage>
</organism>
<evidence type="ECO:0000313" key="1">
    <source>
        <dbReference type="EMBL" id="KOY61553.1"/>
    </source>
</evidence>
<protein>
    <submittedName>
        <fullName evidence="1">Uncharacterized protein</fullName>
    </submittedName>
</protein>
<proteinExistence type="predicted"/>
<gene>
    <name evidence="1" type="ORF">AM629_13050</name>
</gene>
<dbReference type="EMBL" id="LJCS01000036">
    <property type="protein sequence ID" value="KOY61553.1"/>
    <property type="molecule type" value="Genomic_DNA"/>
</dbReference>
<reference evidence="1 2" key="1">
    <citation type="submission" date="2015-09" db="EMBL/GenBank/DDBJ databases">
        <title>Draft genome sequence and assembly of Photorhabdus sp. VMG, a bacterial symbiont associated with Heterorhabditis zealandica.</title>
        <authorList>
            <person name="Naidoo S."/>
            <person name="Featherston J."/>
            <person name="Mothupi B."/>
            <person name="Gray V.M."/>
        </authorList>
    </citation>
    <scope>NUCLEOTIDE SEQUENCE [LARGE SCALE GENOMIC DNA]</scope>
    <source>
        <strain evidence="1 2">VMG</strain>
    </source>
</reference>
<name>A0ABR5KAF7_9GAMM</name>
<accession>A0ABR5KAF7</accession>
<evidence type="ECO:0000313" key="2">
    <source>
        <dbReference type="Proteomes" id="UP000037727"/>
    </source>
</evidence>
<keyword evidence="2" id="KW-1185">Reference proteome</keyword>
<sequence>MMFPDDELMNYRRIIKHSMGVSSAKIVPKGYNWKILNVEEINISFSFNDDCALAWIAPDN</sequence>
<comment type="caution">
    <text evidence="1">The sequence shown here is derived from an EMBL/GenBank/DDBJ whole genome shotgun (WGS) entry which is preliminary data.</text>
</comment>
<dbReference type="Proteomes" id="UP000037727">
    <property type="component" value="Unassembled WGS sequence"/>
</dbReference>